<keyword evidence="4 10" id="KW-1133">Transmembrane helix</keyword>
<dbReference type="Gene3D" id="1.20.1070.10">
    <property type="entry name" value="Rhodopsin 7-helix transmembrane proteins"/>
    <property type="match status" value="1"/>
</dbReference>
<name>A0A669R8L1_PHACC</name>
<feature type="transmembrane region" description="Helical" evidence="10">
    <location>
        <begin position="286"/>
        <end position="306"/>
    </location>
</feature>
<evidence type="ECO:0000313" key="13">
    <source>
        <dbReference type="Proteomes" id="UP000472261"/>
    </source>
</evidence>
<evidence type="ECO:0000256" key="2">
    <source>
        <dbReference type="ARBA" id="ARBA00022475"/>
    </source>
</evidence>
<dbReference type="OMA" id="CLESGTF"/>
<protein>
    <recommendedName>
        <fullName evidence="11">G-protein coupled receptors family 1 profile domain-containing protein</fullName>
    </recommendedName>
</protein>
<accession>A0A669R8L1</accession>
<dbReference type="PRINTS" id="PR00237">
    <property type="entry name" value="GPCRRHODOPSN"/>
</dbReference>
<dbReference type="AlphaFoldDB" id="A0A669R8L1"/>
<reference evidence="12" key="1">
    <citation type="submission" date="2025-08" db="UniProtKB">
        <authorList>
            <consortium name="Ensembl"/>
        </authorList>
    </citation>
    <scope>IDENTIFICATION</scope>
</reference>
<feature type="transmembrane region" description="Helical" evidence="10">
    <location>
        <begin position="95"/>
        <end position="116"/>
    </location>
</feature>
<dbReference type="PRINTS" id="PR02108">
    <property type="entry name" value="MRGPCRFAMILY"/>
</dbReference>
<dbReference type="GO" id="GO:0004930">
    <property type="term" value="F:G protein-coupled receptor activity"/>
    <property type="evidence" value="ECO:0007669"/>
    <property type="project" value="UniProtKB-KW"/>
</dbReference>
<evidence type="ECO:0000256" key="3">
    <source>
        <dbReference type="ARBA" id="ARBA00022692"/>
    </source>
</evidence>
<comment type="subcellular location">
    <subcellularLocation>
        <location evidence="1">Cell membrane</location>
        <topology evidence="1">Multi-pass membrane protein</topology>
    </subcellularLocation>
</comment>
<keyword evidence="13" id="KW-1185">Reference proteome</keyword>
<comment type="similarity">
    <text evidence="9">Belongs to the G-protein coupled receptor 1 family. Mas subfamily.</text>
</comment>
<evidence type="ECO:0000256" key="1">
    <source>
        <dbReference type="ARBA" id="ARBA00004651"/>
    </source>
</evidence>
<dbReference type="GO" id="GO:0005886">
    <property type="term" value="C:plasma membrane"/>
    <property type="evidence" value="ECO:0007669"/>
    <property type="project" value="UniProtKB-SubCell"/>
</dbReference>
<dbReference type="GeneID" id="116242939"/>
<dbReference type="PANTHER" id="PTHR11334:SF68">
    <property type="entry name" value="G-PROTEIN COUPLED RECEPTORS FAMILY 1 PROFILE DOMAIN-CONTAINING PROTEIN-RELATED"/>
    <property type="match status" value="1"/>
</dbReference>
<dbReference type="PANTHER" id="PTHR11334">
    <property type="entry name" value="MAS-RELATED G-PROTEIN COUPLED RECEPTOR"/>
    <property type="match status" value="1"/>
</dbReference>
<evidence type="ECO:0000256" key="8">
    <source>
        <dbReference type="ARBA" id="ARBA00023224"/>
    </source>
</evidence>
<dbReference type="Pfam" id="PF00001">
    <property type="entry name" value="7tm_1"/>
    <property type="match status" value="1"/>
</dbReference>
<feature type="transmembrane region" description="Helical" evidence="10">
    <location>
        <begin position="250"/>
        <end position="274"/>
    </location>
</feature>
<dbReference type="OrthoDB" id="9631784at2759"/>
<proteinExistence type="inferred from homology"/>
<dbReference type="PROSITE" id="PS50262">
    <property type="entry name" value="G_PROTEIN_RECEP_F1_2"/>
    <property type="match status" value="1"/>
</dbReference>
<dbReference type="KEGG" id="pcoc:116242939"/>
<keyword evidence="5" id="KW-0297">G-protein coupled receptor</keyword>
<sequence>MLRLTRVCPSMDGRAALRSSFIKLTPEPPHAMESSHATPFPALPTGAEENMCEMDVFDAAVDGATLLISLCGLVSNGAVFWLLSCRMRRNPITIYVLNLAMADFTFLLFMLTYTLLNLLKDLSCATLPISVKHLVSLLLLSLFAHNMGMYLLAAVSIERCVSAFYSGRIHCCRPQHLSAMVCALLWILSITVIAVVTSLCLSHQQEQCRLALIAMYILNFLLFAPSMVISNVILLIKVLCSSRQRQHKRLYIVIFLTVLFFLLFGVPLSIWNFMQHFSSGPLGHHQVVFLLACINSSINPFIYVLVGSGRRQCSLASLQVAFQRVFEELGDDGVGSDNSMMQTLSSAP</sequence>
<evidence type="ECO:0000256" key="5">
    <source>
        <dbReference type="ARBA" id="ARBA00023040"/>
    </source>
</evidence>
<evidence type="ECO:0000259" key="11">
    <source>
        <dbReference type="PROSITE" id="PS50262"/>
    </source>
</evidence>
<keyword evidence="6 10" id="KW-0472">Membrane</keyword>
<evidence type="ECO:0000256" key="10">
    <source>
        <dbReference type="SAM" id="Phobius"/>
    </source>
</evidence>
<dbReference type="InterPro" id="IPR026234">
    <property type="entry name" value="MRGPCRFAMILY"/>
</dbReference>
<evidence type="ECO:0000256" key="9">
    <source>
        <dbReference type="ARBA" id="ARBA00061394"/>
    </source>
</evidence>
<keyword evidence="7" id="KW-0675">Receptor</keyword>
<evidence type="ECO:0000256" key="7">
    <source>
        <dbReference type="ARBA" id="ARBA00023170"/>
    </source>
</evidence>
<dbReference type="Proteomes" id="UP000472261">
    <property type="component" value="Unplaced"/>
</dbReference>
<dbReference type="InterPro" id="IPR000276">
    <property type="entry name" value="GPCR_Rhodpsn"/>
</dbReference>
<dbReference type="RefSeq" id="XP_031469835.1">
    <property type="nucleotide sequence ID" value="XM_031613975.1"/>
</dbReference>
<keyword evidence="3 10" id="KW-0812">Transmembrane</keyword>
<gene>
    <name evidence="12" type="primary">LOC116242939</name>
</gene>
<dbReference type="Ensembl" id="ENSPCLT00000034785.1">
    <property type="protein sequence ID" value="ENSPCLP00000025091.1"/>
    <property type="gene ID" value="ENSPCLG00000022089.1"/>
</dbReference>
<reference evidence="12" key="2">
    <citation type="submission" date="2025-09" db="UniProtKB">
        <authorList>
            <consortium name="Ensembl"/>
        </authorList>
    </citation>
    <scope>IDENTIFICATION</scope>
</reference>
<dbReference type="FunFam" id="1.20.1070.10:FF:000193">
    <property type="entry name" value="Mas-related G-protein coupled receptor member E"/>
    <property type="match status" value="1"/>
</dbReference>
<feature type="transmembrane region" description="Helical" evidence="10">
    <location>
        <begin position="64"/>
        <end position="83"/>
    </location>
</feature>
<evidence type="ECO:0000256" key="6">
    <source>
        <dbReference type="ARBA" id="ARBA00023136"/>
    </source>
</evidence>
<dbReference type="InterPro" id="IPR017452">
    <property type="entry name" value="GPCR_Rhodpsn_7TM"/>
</dbReference>
<keyword evidence="8" id="KW-0807">Transducer</keyword>
<evidence type="ECO:0000313" key="12">
    <source>
        <dbReference type="Ensembl" id="ENSPCLP00000025091.1"/>
    </source>
</evidence>
<feature type="transmembrane region" description="Helical" evidence="10">
    <location>
        <begin position="211"/>
        <end position="238"/>
    </location>
</feature>
<feature type="transmembrane region" description="Helical" evidence="10">
    <location>
        <begin position="177"/>
        <end position="199"/>
    </location>
</feature>
<organism evidence="12 13">
    <name type="scientific">Phasianus colchicus</name>
    <name type="common">Common pheasant</name>
    <dbReference type="NCBI Taxonomy" id="9054"/>
    <lineage>
        <taxon>Eukaryota</taxon>
        <taxon>Metazoa</taxon>
        <taxon>Chordata</taxon>
        <taxon>Craniata</taxon>
        <taxon>Vertebrata</taxon>
        <taxon>Euteleostomi</taxon>
        <taxon>Archelosauria</taxon>
        <taxon>Archosauria</taxon>
        <taxon>Dinosauria</taxon>
        <taxon>Saurischia</taxon>
        <taxon>Theropoda</taxon>
        <taxon>Coelurosauria</taxon>
        <taxon>Aves</taxon>
        <taxon>Neognathae</taxon>
        <taxon>Galloanserae</taxon>
        <taxon>Galliformes</taxon>
        <taxon>Phasianidae</taxon>
        <taxon>Phasianinae</taxon>
        <taxon>Phasianus</taxon>
    </lineage>
</organism>
<evidence type="ECO:0000256" key="4">
    <source>
        <dbReference type="ARBA" id="ARBA00022989"/>
    </source>
</evidence>
<keyword evidence="2" id="KW-1003">Cell membrane</keyword>
<feature type="transmembrane region" description="Helical" evidence="10">
    <location>
        <begin position="136"/>
        <end position="157"/>
    </location>
</feature>
<dbReference type="SUPFAM" id="SSF81321">
    <property type="entry name" value="Family A G protein-coupled receptor-like"/>
    <property type="match status" value="1"/>
</dbReference>
<feature type="domain" description="G-protein coupled receptors family 1 profile" evidence="11">
    <location>
        <begin position="75"/>
        <end position="303"/>
    </location>
</feature>